<dbReference type="KEGG" id="sng:SNE_A23310"/>
<evidence type="ECO:0000256" key="2">
    <source>
        <dbReference type="SAM" id="Phobius"/>
    </source>
</evidence>
<organism evidence="3 4">
    <name type="scientific">Simkania negevensis (strain ATCC VR-1471 / DSM 27360 / Z)</name>
    <dbReference type="NCBI Taxonomy" id="331113"/>
    <lineage>
        <taxon>Bacteria</taxon>
        <taxon>Pseudomonadati</taxon>
        <taxon>Chlamydiota</taxon>
        <taxon>Chlamydiia</taxon>
        <taxon>Parachlamydiales</taxon>
        <taxon>Simkaniaceae</taxon>
        <taxon>Simkania</taxon>
    </lineage>
</organism>
<evidence type="ECO:0000313" key="4">
    <source>
        <dbReference type="Proteomes" id="UP000000496"/>
    </source>
</evidence>
<dbReference type="PANTHER" id="PTHR33219:SF14">
    <property type="entry name" value="PROTEIN COFACTOR ASSEMBLY OF COMPLEX C SUBUNIT B CCB3, CHLOROPLASTIC-RELATED"/>
    <property type="match status" value="1"/>
</dbReference>
<gene>
    <name evidence="3" type="primary">ylmG</name>
    <name evidence="3" type="ordered locus">SNE_A23310</name>
</gene>
<keyword evidence="4" id="KW-1185">Reference proteome</keyword>
<dbReference type="Pfam" id="PF02325">
    <property type="entry name" value="CCB3_YggT"/>
    <property type="match status" value="1"/>
</dbReference>
<dbReference type="EMBL" id="FR872582">
    <property type="protein sequence ID" value="CCB90208.1"/>
    <property type="molecule type" value="Genomic_DNA"/>
</dbReference>
<dbReference type="eggNOG" id="COG0762">
    <property type="taxonomic scope" value="Bacteria"/>
</dbReference>
<reference evidence="3 4" key="2">
    <citation type="journal article" date="2011" name="Mol. Biol. Evol.">
        <title>Unity in variety--the pan-genome of the Chlamydiae.</title>
        <authorList>
            <person name="Collingro A."/>
            <person name="Tischler P."/>
            <person name="Weinmaier T."/>
            <person name="Penz T."/>
            <person name="Heinz E."/>
            <person name="Brunham R.C."/>
            <person name="Read T.D."/>
            <person name="Bavoil P.M."/>
            <person name="Sachse K."/>
            <person name="Kahane S."/>
            <person name="Friedman M.G."/>
            <person name="Rattei T."/>
            <person name="Myers G.S."/>
            <person name="Horn M."/>
        </authorList>
    </citation>
    <scope>NUCLEOTIDE SEQUENCE [LARGE SCALE GENOMIC DNA]</scope>
    <source>
        <strain evidence="4">ATCC VR-1471 / Z</strain>
    </source>
</reference>
<evidence type="ECO:0000256" key="1">
    <source>
        <dbReference type="ARBA" id="ARBA00010894"/>
    </source>
</evidence>
<name>F8L4F7_SIMNZ</name>
<dbReference type="Proteomes" id="UP000000496">
    <property type="component" value="Chromosome gsn.131"/>
</dbReference>
<reference key="1">
    <citation type="journal article" date="2011" name="Mol. Biol. Evol.">
        <title>Unity in variety -- the pan-genome of the Chlamydiae.</title>
        <authorList>
            <person name="Collingro A."/>
            <person name="Tischler P."/>
            <person name="Weinmaier T."/>
            <person name="Penz T."/>
            <person name="Heinz E."/>
            <person name="Brunham R.C."/>
            <person name="Read T.D."/>
            <person name="Bavoil P.M."/>
            <person name="Sachse K."/>
            <person name="Kahane S."/>
            <person name="Friedman M.G."/>
            <person name="Rattei T."/>
            <person name="Myers G.S.A."/>
            <person name="Horn M."/>
        </authorList>
    </citation>
    <scope>NUCLEOTIDE SEQUENCE</scope>
    <source>
        <strain>Z</strain>
    </source>
</reference>
<feature type="transmembrane region" description="Helical" evidence="2">
    <location>
        <begin position="67"/>
        <end position="88"/>
    </location>
</feature>
<feature type="transmembrane region" description="Helical" evidence="2">
    <location>
        <begin position="7"/>
        <end position="28"/>
    </location>
</feature>
<dbReference type="InterPro" id="IPR003425">
    <property type="entry name" value="CCB3/YggT"/>
</dbReference>
<dbReference type="GO" id="GO:0016020">
    <property type="term" value="C:membrane"/>
    <property type="evidence" value="ECO:0007669"/>
    <property type="project" value="InterPro"/>
</dbReference>
<accession>F8L4F7</accession>
<comment type="similarity">
    <text evidence="1">Belongs to the YggT family.</text>
</comment>
<sequence>MYYVISAIRLFFLIYTLMILIRVLGSWFPNFQRTRFMQFIAHYTDPYINIFRRFIPPIGGVLDLSPLIAFFVLKLVEKFLMMLILYAVR</sequence>
<protein>
    <submittedName>
        <fullName evidence="3">Uncharacterized membrane protein ylmG</fullName>
    </submittedName>
</protein>
<dbReference type="OrthoDB" id="283553at2"/>
<dbReference type="RefSeq" id="WP_013944673.1">
    <property type="nucleotide sequence ID" value="NC_015713.1"/>
</dbReference>
<keyword evidence="2" id="KW-0472">Membrane</keyword>
<dbReference type="HOGENOM" id="CLU_136788_4_3_0"/>
<dbReference type="STRING" id="331113.SNE_A23310"/>
<evidence type="ECO:0000313" key="3">
    <source>
        <dbReference type="EMBL" id="CCB90208.1"/>
    </source>
</evidence>
<proteinExistence type="inferred from homology"/>
<dbReference type="AlphaFoldDB" id="F8L4F7"/>
<keyword evidence="2" id="KW-1133">Transmembrane helix</keyword>
<keyword evidence="2" id="KW-0812">Transmembrane</keyword>
<dbReference type="PANTHER" id="PTHR33219">
    <property type="entry name" value="YLMG HOMOLOG PROTEIN 2, CHLOROPLASTIC"/>
    <property type="match status" value="1"/>
</dbReference>